<accession>A0ACB9UWM0</accession>
<keyword evidence="2" id="KW-1185">Reference proteome</keyword>
<name>A0ACB9UWM0_9CETA</name>
<organism evidence="1 2">
    <name type="scientific">Ovis ammon polii x Ovis aries</name>
    <dbReference type="NCBI Taxonomy" id="2918886"/>
    <lineage>
        <taxon>Eukaryota</taxon>
        <taxon>Metazoa</taxon>
        <taxon>Chordata</taxon>
        <taxon>Craniata</taxon>
        <taxon>Vertebrata</taxon>
        <taxon>Euteleostomi</taxon>
        <taxon>Mammalia</taxon>
        <taxon>Eutheria</taxon>
        <taxon>Laurasiatheria</taxon>
        <taxon>Artiodactyla</taxon>
        <taxon>Ruminantia</taxon>
        <taxon>Pecora</taxon>
        <taxon>Bovidae</taxon>
        <taxon>Caprinae</taxon>
        <taxon>Ovis</taxon>
    </lineage>
</organism>
<reference evidence="1" key="1">
    <citation type="submission" date="2022-03" db="EMBL/GenBank/DDBJ databases">
        <title>Genomic analyses of argali, domestic sheep and their hybrids provide insights into chromosomal evolution, heterosis and genetic basis of agronomic traits.</title>
        <authorList>
            <person name="Li M."/>
        </authorList>
    </citation>
    <scope>NUCLEOTIDE SEQUENCE</scope>
    <source>
        <strain evidence="1">F1 hybrid</strain>
    </source>
</reference>
<dbReference type="Proteomes" id="UP001057279">
    <property type="component" value="Linkage Group LG09"/>
</dbReference>
<proteinExistence type="predicted"/>
<sequence>MTTKEMKVAKSRDQLALQPLEGVDLSPEQDEGVLKFIKQEGPGMEMPKIGEELPVGGSSGLVERFENVLIKPGVQQNTPISEFFLNYSSSPGPYTGASSSVLLERSLFSPTEATHTRGTRRRSLFNHLAGRSIWAVASSTPAHRAPEVDKVTEGRLVKAVQLGTVHAERLSLDGRVSQVSSSEETVFIPHLSAEPNTAASLLKIAFIVTTKKLLIVVLGLLSVLASLVEHRLSAVLQGNSGS</sequence>
<protein>
    <submittedName>
        <fullName evidence="1">Uncharacterized protein</fullName>
    </submittedName>
</protein>
<gene>
    <name evidence="1" type="ORF">MJG53_009545</name>
</gene>
<dbReference type="EMBL" id="CM043034">
    <property type="protein sequence ID" value="KAI4582020.1"/>
    <property type="molecule type" value="Genomic_DNA"/>
</dbReference>
<evidence type="ECO:0000313" key="1">
    <source>
        <dbReference type="EMBL" id="KAI4582020.1"/>
    </source>
</evidence>
<evidence type="ECO:0000313" key="2">
    <source>
        <dbReference type="Proteomes" id="UP001057279"/>
    </source>
</evidence>
<comment type="caution">
    <text evidence="1">The sequence shown here is derived from an EMBL/GenBank/DDBJ whole genome shotgun (WGS) entry which is preliminary data.</text>
</comment>